<sequence>MNSSKSLKDIFDDYVSKMKRGESVHRYTFEDEFLKINTKYRNTQLIELKLKKSAKQNNDYHCLFQTLYGDMPKYGGGNFKL</sequence>
<evidence type="ECO:0000313" key="3">
    <source>
        <dbReference type="Proteomes" id="UP000036834"/>
    </source>
</evidence>
<dbReference type="AlphaFoldDB" id="A0A0K9YN88"/>
<dbReference type="OrthoDB" id="2885345at2"/>
<reference evidence="2" key="2">
    <citation type="submission" date="2015-07" db="EMBL/GenBank/DDBJ databases">
        <title>MeaNS - Measles Nucleotide Surveillance Program.</title>
        <authorList>
            <person name="Tran T."/>
            <person name="Druce J."/>
        </authorList>
    </citation>
    <scope>NUCLEOTIDE SEQUENCE</scope>
    <source>
        <strain evidence="2">DSM 9887</strain>
    </source>
</reference>
<reference evidence="1 4" key="3">
    <citation type="submission" date="2019-06" db="EMBL/GenBank/DDBJ databases">
        <title>Whole genome shotgun sequence of Brevibacillus reuszeri NBRC 15719.</title>
        <authorList>
            <person name="Hosoyama A."/>
            <person name="Uohara A."/>
            <person name="Ohji S."/>
            <person name="Ichikawa N."/>
        </authorList>
    </citation>
    <scope>NUCLEOTIDE SEQUENCE [LARGE SCALE GENOMIC DNA]</scope>
    <source>
        <strain evidence="1 4">NBRC 15719</strain>
    </source>
</reference>
<evidence type="ECO:0000313" key="4">
    <source>
        <dbReference type="Proteomes" id="UP000319578"/>
    </source>
</evidence>
<dbReference type="Proteomes" id="UP000036834">
    <property type="component" value="Unassembled WGS sequence"/>
</dbReference>
<dbReference type="RefSeq" id="WP_049739177.1">
    <property type="nucleotide sequence ID" value="NZ_BJON01000028.1"/>
</dbReference>
<keyword evidence="4" id="KW-1185">Reference proteome</keyword>
<evidence type="ECO:0000313" key="2">
    <source>
        <dbReference type="EMBL" id="KNB70208.1"/>
    </source>
</evidence>
<gene>
    <name evidence="2" type="ORF">ADS79_14660</name>
    <name evidence="1" type="ORF">BRE01_60490</name>
</gene>
<dbReference type="EMBL" id="BJON01000028">
    <property type="protein sequence ID" value="GED72347.1"/>
    <property type="molecule type" value="Genomic_DNA"/>
</dbReference>
<name>A0A0K9YN88_9BACL</name>
<reference evidence="3" key="1">
    <citation type="submission" date="2015-07" db="EMBL/GenBank/DDBJ databases">
        <title>Genome sequencing project for genomic taxonomy and phylogenomics of Bacillus-like bacteria.</title>
        <authorList>
            <person name="Liu B."/>
            <person name="Wang J."/>
            <person name="Zhu Y."/>
            <person name="Liu G."/>
            <person name="Chen Q."/>
            <person name="Chen Z."/>
            <person name="Lan J."/>
            <person name="Che J."/>
            <person name="Ge C."/>
            <person name="Shi H."/>
            <person name="Pan Z."/>
            <person name="Liu X."/>
        </authorList>
    </citation>
    <scope>NUCLEOTIDE SEQUENCE [LARGE SCALE GENOMIC DNA]</scope>
    <source>
        <strain evidence="3">DSM 9887</strain>
    </source>
</reference>
<evidence type="ECO:0000313" key="1">
    <source>
        <dbReference type="EMBL" id="GED72347.1"/>
    </source>
</evidence>
<protein>
    <submittedName>
        <fullName evidence="2">Uncharacterized protein</fullName>
    </submittedName>
</protein>
<organism evidence="2 3">
    <name type="scientific">Brevibacillus reuszeri</name>
    <dbReference type="NCBI Taxonomy" id="54915"/>
    <lineage>
        <taxon>Bacteria</taxon>
        <taxon>Bacillati</taxon>
        <taxon>Bacillota</taxon>
        <taxon>Bacilli</taxon>
        <taxon>Bacillales</taxon>
        <taxon>Paenibacillaceae</taxon>
        <taxon>Brevibacillus</taxon>
    </lineage>
</organism>
<dbReference type="STRING" id="54915.ADS79_14660"/>
<dbReference type="PATRIC" id="fig|54915.3.peg.1920"/>
<accession>A0A0K9YN88</accession>
<dbReference type="EMBL" id="LGIQ01000009">
    <property type="protein sequence ID" value="KNB70208.1"/>
    <property type="molecule type" value="Genomic_DNA"/>
</dbReference>
<proteinExistence type="predicted"/>
<dbReference type="Proteomes" id="UP000319578">
    <property type="component" value="Unassembled WGS sequence"/>
</dbReference>
<comment type="caution">
    <text evidence="2">The sequence shown here is derived from an EMBL/GenBank/DDBJ whole genome shotgun (WGS) entry which is preliminary data.</text>
</comment>